<dbReference type="RefSeq" id="YP_010649029.1">
    <property type="nucleotide sequence ID" value="NC_070763.1"/>
</dbReference>
<evidence type="ECO:0000313" key="1">
    <source>
        <dbReference type="EMBL" id="QGT55142.1"/>
    </source>
</evidence>
<dbReference type="GeneID" id="77924546"/>
<sequence length="187" mass="21205">MTDSDVQIQWHYDVEKPDLALETYKLRDESRTLAFTGVKLASISSGRDSRPRWTKIEIYRTKGGAFIAYRIGVSTVVHSITCMTIGGKRLPGPESIPAWEMSIEKRTPCNICRPNIKQALADDPQSLRLEVNRYWTAMCDTAEELYKELHTTRHGELTLSYLATTLLVNAAQHDAQISAVVEEHKLR</sequence>
<protein>
    <submittedName>
        <fullName evidence="1">Uncharacterized protein</fullName>
    </submittedName>
</protein>
<evidence type="ECO:0000313" key="2">
    <source>
        <dbReference type="Proteomes" id="UP000423482"/>
    </source>
</evidence>
<gene>
    <name evidence="1" type="primary">181</name>
    <name evidence="1" type="ORF">SEA_FORZA_181</name>
</gene>
<keyword evidence="2" id="KW-1185">Reference proteome</keyword>
<dbReference type="KEGG" id="vg:77924546"/>
<reference evidence="1 2" key="1">
    <citation type="submission" date="2019-04" db="EMBL/GenBank/DDBJ databases">
        <authorList>
            <person name="Pope W.H."/>
            <person name="Garlena R.A."/>
            <person name="Russell D.A."/>
            <person name="Jacobs-Sera D."/>
            <person name="Hatfull G.F."/>
        </authorList>
    </citation>
    <scope>NUCLEOTIDE SEQUENCE [LARGE SCALE GENOMIC DNA]</scope>
</reference>
<organism evidence="1 2">
    <name type="scientific">Gordonia phage Forza</name>
    <dbReference type="NCBI Taxonomy" id="2571247"/>
    <lineage>
        <taxon>Viruses</taxon>
        <taxon>Duplodnaviria</taxon>
        <taxon>Heunggongvirae</taxon>
        <taxon>Uroviricota</taxon>
        <taxon>Caudoviricetes</taxon>
        <taxon>Forzavirus</taxon>
        <taxon>Forzavirus forza</taxon>
    </lineage>
</organism>
<accession>A0A650FB21</accession>
<dbReference type="EMBL" id="MK814760">
    <property type="protein sequence ID" value="QGT55142.1"/>
    <property type="molecule type" value="Genomic_DNA"/>
</dbReference>
<name>A0A650FB21_9CAUD</name>
<proteinExistence type="predicted"/>
<dbReference type="Proteomes" id="UP000423482">
    <property type="component" value="Segment"/>
</dbReference>